<gene>
    <name evidence="1" type="ORF">BJY01DRAFT_226308</name>
</gene>
<evidence type="ECO:0008006" key="3">
    <source>
        <dbReference type="Google" id="ProtNLM"/>
    </source>
</evidence>
<protein>
    <recommendedName>
        <fullName evidence="3">Ankyrin repeat-containing domain protein</fullName>
    </recommendedName>
</protein>
<dbReference type="EMBL" id="JBFXLU010000272">
    <property type="protein sequence ID" value="KAL2831933.1"/>
    <property type="molecule type" value="Genomic_DNA"/>
</dbReference>
<name>A0ABR4IVY4_9EURO</name>
<evidence type="ECO:0000313" key="1">
    <source>
        <dbReference type="EMBL" id="KAL2831933.1"/>
    </source>
</evidence>
<dbReference type="Gene3D" id="1.25.40.20">
    <property type="entry name" value="Ankyrin repeat-containing domain"/>
    <property type="match status" value="1"/>
</dbReference>
<reference evidence="1 2" key="1">
    <citation type="submission" date="2024-07" db="EMBL/GenBank/DDBJ databases">
        <title>Section-level genome sequencing and comparative genomics of Aspergillus sections Usti and Cavernicolus.</title>
        <authorList>
            <consortium name="Lawrence Berkeley National Laboratory"/>
            <person name="Nybo J.L."/>
            <person name="Vesth T.C."/>
            <person name="Theobald S."/>
            <person name="Frisvad J.C."/>
            <person name="Larsen T.O."/>
            <person name="Kjaerboelling I."/>
            <person name="Rothschild-Mancinelli K."/>
            <person name="Lyhne E.K."/>
            <person name="Kogle M.E."/>
            <person name="Barry K."/>
            <person name="Clum A."/>
            <person name="Na H."/>
            <person name="Ledsgaard L."/>
            <person name="Lin J."/>
            <person name="Lipzen A."/>
            <person name="Kuo A."/>
            <person name="Riley R."/>
            <person name="Mondo S."/>
            <person name="Labutti K."/>
            <person name="Haridas S."/>
            <person name="Pangalinan J."/>
            <person name="Salamov A.A."/>
            <person name="Simmons B.A."/>
            <person name="Magnuson J.K."/>
            <person name="Chen J."/>
            <person name="Drula E."/>
            <person name="Henrissat B."/>
            <person name="Wiebenga A."/>
            <person name="Lubbers R.J."/>
            <person name="Gomes A.C."/>
            <person name="Makela M.R."/>
            <person name="Stajich J."/>
            <person name="Grigoriev I.V."/>
            <person name="Mortensen U.H."/>
            <person name="De Vries R.P."/>
            <person name="Baker S.E."/>
            <person name="Andersen M.R."/>
        </authorList>
    </citation>
    <scope>NUCLEOTIDE SEQUENCE [LARGE SCALE GENOMIC DNA]</scope>
    <source>
        <strain evidence="1 2">CBS 123904</strain>
    </source>
</reference>
<dbReference type="Proteomes" id="UP001610446">
    <property type="component" value="Unassembled WGS sequence"/>
</dbReference>
<sequence length="63" mass="6448">METLLVKTKAGSGYALVSAAANGHADIVNILIVNGACPGRRWGGKLPVEVATNDAIKDALMAL</sequence>
<proteinExistence type="predicted"/>
<organism evidence="1 2">
    <name type="scientific">Aspergillus pseudoustus</name>
    <dbReference type="NCBI Taxonomy" id="1810923"/>
    <lineage>
        <taxon>Eukaryota</taxon>
        <taxon>Fungi</taxon>
        <taxon>Dikarya</taxon>
        <taxon>Ascomycota</taxon>
        <taxon>Pezizomycotina</taxon>
        <taxon>Eurotiomycetes</taxon>
        <taxon>Eurotiomycetidae</taxon>
        <taxon>Eurotiales</taxon>
        <taxon>Aspergillaceae</taxon>
        <taxon>Aspergillus</taxon>
        <taxon>Aspergillus subgen. Nidulantes</taxon>
    </lineage>
</organism>
<accession>A0ABR4IVY4</accession>
<dbReference type="InterPro" id="IPR036770">
    <property type="entry name" value="Ankyrin_rpt-contain_sf"/>
</dbReference>
<evidence type="ECO:0000313" key="2">
    <source>
        <dbReference type="Proteomes" id="UP001610446"/>
    </source>
</evidence>
<keyword evidence="2" id="KW-1185">Reference proteome</keyword>
<comment type="caution">
    <text evidence="1">The sequence shown here is derived from an EMBL/GenBank/DDBJ whole genome shotgun (WGS) entry which is preliminary data.</text>
</comment>